<protein>
    <recommendedName>
        <fullName evidence="4">Polyprotein protein</fullName>
    </recommendedName>
</protein>
<proteinExistence type="predicted"/>
<evidence type="ECO:0000256" key="1">
    <source>
        <dbReference type="SAM" id="MobiDB-lite"/>
    </source>
</evidence>
<accession>A0A9J5W7X1</accession>
<name>A0A9J5W7X1_SOLCO</name>
<feature type="compositionally biased region" description="Polar residues" evidence="1">
    <location>
        <begin position="158"/>
        <end position="167"/>
    </location>
</feature>
<gene>
    <name evidence="2" type="ORF">H5410_061467</name>
</gene>
<evidence type="ECO:0000313" key="3">
    <source>
        <dbReference type="Proteomes" id="UP000824120"/>
    </source>
</evidence>
<organism evidence="2 3">
    <name type="scientific">Solanum commersonii</name>
    <name type="common">Commerson's wild potato</name>
    <name type="synonym">Commerson's nightshade</name>
    <dbReference type="NCBI Taxonomy" id="4109"/>
    <lineage>
        <taxon>Eukaryota</taxon>
        <taxon>Viridiplantae</taxon>
        <taxon>Streptophyta</taxon>
        <taxon>Embryophyta</taxon>
        <taxon>Tracheophyta</taxon>
        <taxon>Spermatophyta</taxon>
        <taxon>Magnoliopsida</taxon>
        <taxon>eudicotyledons</taxon>
        <taxon>Gunneridae</taxon>
        <taxon>Pentapetalae</taxon>
        <taxon>asterids</taxon>
        <taxon>lamiids</taxon>
        <taxon>Solanales</taxon>
        <taxon>Solanaceae</taxon>
        <taxon>Solanoideae</taxon>
        <taxon>Solaneae</taxon>
        <taxon>Solanum</taxon>
    </lineage>
</organism>
<dbReference type="EMBL" id="JACXVP010000012">
    <property type="protein sequence ID" value="KAG5571701.1"/>
    <property type="molecule type" value="Genomic_DNA"/>
</dbReference>
<comment type="caution">
    <text evidence="2">The sequence shown here is derived from an EMBL/GenBank/DDBJ whole genome shotgun (WGS) entry which is preliminary data.</text>
</comment>
<evidence type="ECO:0000313" key="2">
    <source>
        <dbReference type="EMBL" id="KAG5571701.1"/>
    </source>
</evidence>
<dbReference type="Proteomes" id="UP000824120">
    <property type="component" value="Chromosome 12"/>
</dbReference>
<reference evidence="2 3" key="1">
    <citation type="submission" date="2020-09" db="EMBL/GenBank/DDBJ databases">
        <title>De no assembly of potato wild relative species, Solanum commersonii.</title>
        <authorList>
            <person name="Cho K."/>
        </authorList>
    </citation>
    <scope>NUCLEOTIDE SEQUENCE [LARGE SCALE GENOMIC DNA]</scope>
    <source>
        <strain evidence="2">LZ3.2</strain>
        <tissue evidence="2">Leaf</tissue>
    </source>
</reference>
<dbReference type="AlphaFoldDB" id="A0A9J5W7X1"/>
<keyword evidence="3" id="KW-1185">Reference proteome</keyword>
<evidence type="ECO:0008006" key="4">
    <source>
        <dbReference type="Google" id="ProtNLM"/>
    </source>
</evidence>
<feature type="region of interest" description="Disordered" evidence="1">
    <location>
        <begin position="132"/>
        <end position="167"/>
    </location>
</feature>
<sequence>MILKIGKLAYLTNVRATQLEKSCRGMINRDILTALTPLQTVIDALTDVDYFKSTDFTLLIEMTDDKDVPETIGDVKGDGAVHVESDAQTDEELISMDAEKTQESIDERIFRDLLDIIETVVQPVTQTLPVETSTAAPSGFGTAIQSETTPGTDAHIQTDPSAIETPT</sequence>